<dbReference type="PANTHER" id="PTHR37089">
    <property type="entry name" value="PROTEIN U-RELATED"/>
    <property type="match status" value="1"/>
</dbReference>
<feature type="domain" description="Spore coat protein U/FanG" evidence="2">
    <location>
        <begin position="29"/>
        <end position="171"/>
    </location>
</feature>
<dbReference type="Proteomes" id="UP000255070">
    <property type="component" value="Unassembled WGS sequence"/>
</dbReference>
<gene>
    <name evidence="3" type="ORF">NCTC10698_04788</name>
</gene>
<dbReference type="Pfam" id="PF05229">
    <property type="entry name" value="SCPU"/>
    <property type="match status" value="1"/>
</dbReference>
<dbReference type="InterPro" id="IPR053167">
    <property type="entry name" value="Spore_coat_component"/>
</dbReference>
<feature type="chain" id="PRO_5032888182" evidence="1">
    <location>
        <begin position="26"/>
        <end position="174"/>
    </location>
</feature>
<organism evidence="3 4">
    <name type="scientific">Comamonas testosteroni</name>
    <name type="common">Pseudomonas testosteroni</name>
    <dbReference type="NCBI Taxonomy" id="285"/>
    <lineage>
        <taxon>Bacteria</taxon>
        <taxon>Pseudomonadati</taxon>
        <taxon>Pseudomonadota</taxon>
        <taxon>Betaproteobacteria</taxon>
        <taxon>Burkholderiales</taxon>
        <taxon>Comamonadaceae</taxon>
        <taxon>Comamonas</taxon>
    </lineage>
</organism>
<evidence type="ECO:0000256" key="1">
    <source>
        <dbReference type="SAM" id="SignalP"/>
    </source>
</evidence>
<evidence type="ECO:0000313" key="4">
    <source>
        <dbReference type="Proteomes" id="UP000255070"/>
    </source>
</evidence>
<accession>A0A8B4SA87</accession>
<evidence type="ECO:0000259" key="2">
    <source>
        <dbReference type="Pfam" id="PF05229"/>
    </source>
</evidence>
<dbReference type="InterPro" id="IPR007893">
    <property type="entry name" value="Spore_coat_U/FanG"/>
</dbReference>
<keyword evidence="1" id="KW-0732">Signal</keyword>
<evidence type="ECO:0000313" key="3">
    <source>
        <dbReference type="EMBL" id="SUY79841.1"/>
    </source>
</evidence>
<comment type="caution">
    <text evidence="3">The sequence shown here is derived from an EMBL/GenBank/DDBJ whole genome shotgun (WGS) entry which is preliminary data.</text>
</comment>
<dbReference type="EMBL" id="UFXL01000001">
    <property type="protein sequence ID" value="SUY79841.1"/>
    <property type="molecule type" value="Genomic_DNA"/>
</dbReference>
<proteinExistence type="predicted"/>
<reference evidence="3 4" key="1">
    <citation type="submission" date="2018-06" db="EMBL/GenBank/DDBJ databases">
        <authorList>
            <consortium name="Pathogen Informatics"/>
            <person name="Doyle S."/>
        </authorList>
    </citation>
    <scope>NUCLEOTIDE SEQUENCE [LARGE SCALE GENOMIC DNA]</scope>
    <source>
        <strain evidence="3 4">NCTC10698</strain>
    </source>
</reference>
<protein>
    <submittedName>
        <fullName evidence="3">Uncharacterized secreted protein</fullName>
    </submittedName>
</protein>
<keyword evidence="4" id="KW-1185">Reference proteome</keyword>
<dbReference type="RefSeq" id="WP_003073614.1">
    <property type="nucleotide sequence ID" value="NZ_BBJZ01000003.1"/>
</dbReference>
<name>A0A8B4SA87_COMTE</name>
<dbReference type="SMART" id="SM00972">
    <property type="entry name" value="SCPU"/>
    <property type="match status" value="1"/>
</dbReference>
<sequence>MRSQRPVLSGIAAMLLGIATTATFAETVTGSFNVKVQVLKACSVTPTNPADIVFDTVDTTSTTAQSKTTSIAVQCSKSTPYEIGLTPSNANTTGAGTMTKVGAASPTADQRIAYQINSPSSNAWGNKTGAGGNTVTGTGTGAVQTYVATAAVAGTVWNVEPGNYADIVTVTVTY</sequence>
<feature type="signal peptide" evidence="1">
    <location>
        <begin position="1"/>
        <end position="25"/>
    </location>
</feature>
<dbReference type="AlphaFoldDB" id="A0A8B4SA87"/>
<dbReference type="GeneID" id="63997115"/>